<proteinExistence type="predicted"/>
<dbReference type="RefSeq" id="WP_330198417.1">
    <property type="nucleotide sequence ID" value="NZ_JAZDRP010000003.1"/>
</dbReference>
<protein>
    <submittedName>
        <fullName evidence="1">Uncharacterized protein</fullName>
    </submittedName>
</protein>
<evidence type="ECO:0000313" key="2">
    <source>
        <dbReference type="Proteomes" id="UP001354971"/>
    </source>
</evidence>
<comment type="caution">
    <text evidence="1">The sequence shown here is derived from an EMBL/GenBank/DDBJ whole genome shotgun (WGS) entry which is preliminary data.</text>
</comment>
<dbReference type="EMBL" id="JAZDRP010000003">
    <property type="protein sequence ID" value="MEE2525753.1"/>
    <property type="molecule type" value="Genomic_DNA"/>
</dbReference>
<dbReference type="Proteomes" id="UP001354971">
    <property type="component" value="Unassembled WGS sequence"/>
</dbReference>
<evidence type="ECO:0000313" key="1">
    <source>
        <dbReference type="EMBL" id="MEE2525753.1"/>
    </source>
</evidence>
<name>A0ABU7LPB0_9PROT</name>
<organism evidence="1 2">
    <name type="scientific">Hyphobacterium lacteum</name>
    <dbReference type="NCBI Taxonomy" id="3116575"/>
    <lineage>
        <taxon>Bacteria</taxon>
        <taxon>Pseudomonadati</taxon>
        <taxon>Pseudomonadota</taxon>
        <taxon>Alphaproteobacteria</taxon>
        <taxon>Maricaulales</taxon>
        <taxon>Maricaulaceae</taxon>
        <taxon>Hyphobacterium</taxon>
    </lineage>
</organism>
<gene>
    <name evidence="1" type="ORF">V0U79_05190</name>
</gene>
<keyword evidence="2" id="KW-1185">Reference proteome</keyword>
<reference evidence="1 2" key="1">
    <citation type="submission" date="2024-01" db="EMBL/GenBank/DDBJ databases">
        <title>Hyphobacterium bacterium isolated from marine sediment.</title>
        <authorList>
            <person name="Zhao S."/>
        </authorList>
    </citation>
    <scope>NUCLEOTIDE SEQUENCE [LARGE SCALE GENOMIC DNA]</scope>
    <source>
        <strain evidence="2">HN65</strain>
    </source>
</reference>
<accession>A0ABU7LPB0</accession>
<sequence length="139" mass="15643">MTPLDTLEQQVTGWAPTEGGAETDADWLLAQAECVIENWLLAHDKMPTDKDKEGFRLLGLHRQAAKGDPSFNACRETCRELAYRYNLVKLEPGSAENQQRLEMMKYLVHHLVLFISGKLQEAGLGDFCCSSRPLRQAAH</sequence>